<dbReference type="InterPro" id="IPR020904">
    <property type="entry name" value="Sc_DH/Rdtase_CS"/>
</dbReference>
<evidence type="ECO:0000313" key="2">
    <source>
        <dbReference type="EMBL" id="SEN62585.1"/>
    </source>
</evidence>
<proteinExistence type="inferred from homology"/>
<dbReference type="InterPro" id="IPR036291">
    <property type="entry name" value="NAD(P)-bd_dom_sf"/>
</dbReference>
<dbReference type="Proteomes" id="UP000199531">
    <property type="component" value="Unassembled WGS sequence"/>
</dbReference>
<name>A0A1H8I386_9BURK</name>
<evidence type="ECO:0000313" key="3">
    <source>
        <dbReference type="Proteomes" id="UP000199531"/>
    </source>
</evidence>
<dbReference type="PROSITE" id="PS00061">
    <property type="entry name" value="ADH_SHORT"/>
    <property type="match status" value="1"/>
</dbReference>
<organism evidence="2 3">
    <name type="scientific">Brachymonas denitrificans DSM 15123</name>
    <dbReference type="NCBI Taxonomy" id="1121117"/>
    <lineage>
        <taxon>Bacteria</taxon>
        <taxon>Pseudomonadati</taxon>
        <taxon>Pseudomonadota</taxon>
        <taxon>Betaproteobacteria</taxon>
        <taxon>Burkholderiales</taxon>
        <taxon>Comamonadaceae</taxon>
        <taxon>Brachymonas</taxon>
    </lineage>
</organism>
<dbReference type="OrthoDB" id="118015at2"/>
<reference evidence="2 3" key="1">
    <citation type="submission" date="2016-10" db="EMBL/GenBank/DDBJ databases">
        <authorList>
            <person name="de Groot N.N."/>
        </authorList>
    </citation>
    <scope>NUCLEOTIDE SEQUENCE [LARGE SCALE GENOMIC DNA]</scope>
    <source>
        <strain evidence="2 3">DSM 15123</strain>
    </source>
</reference>
<sequence length="233" mass="23837">MSTQRETVLITGASGQLGAAVASAFHQRGARLVLLDRDADVLHGRFGTLADAVLIDVDLLDGDQVAARVADAVARVGRIHALCHVAGGFRMGEKVHETSARTWDFLLGLNAGSLLNIAAAVVPHLIGQGGGKVVTVGAAGALKGAADMGAYGASKAALIRLTEAMSAELRDQGVNVNCVLPSIIDTPDNRAAMPDADVSRWVAPEALADVIAFLASDAARAIHGAAIPVTGRV</sequence>
<dbReference type="EMBL" id="FOCW01000003">
    <property type="protein sequence ID" value="SEN62585.1"/>
    <property type="molecule type" value="Genomic_DNA"/>
</dbReference>
<dbReference type="RefSeq" id="WP_091816551.1">
    <property type="nucleotide sequence ID" value="NZ_FOCW01000003.1"/>
</dbReference>
<dbReference type="InterPro" id="IPR002347">
    <property type="entry name" value="SDR_fam"/>
</dbReference>
<dbReference type="Gene3D" id="3.40.50.720">
    <property type="entry name" value="NAD(P)-binding Rossmann-like Domain"/>
    <property type="match status" value="1"/>
</dbReference>
<gene>
    <name evidence="2" type="ORF">SAMN02745977_01681</name>
</gene>
<dbReference type="SUPFAM" id="SSF51735">
    <property type="entry name" value="NAD(P)-binding Rossmann-fold domains"/>
    <property type="match status" value="1"/>
</dbReference>
<dbReference type="Pfam" id="PF13561">
    <property type="entry name" value="adh_short_C2"/>
    <property type="match status" value="1"/>
</dbReference>
<dbReference type="GO" id="GO:0016616">
    <property type="term" value="F:oxidoreductase activity, acting on the CH-OH group of donors, NAD or NADP as acceptor"/>
    <property type="evidence" value="ECO:0007669"/>
    <property type="project" value="TreeGrafter"/>
</dbReference>
<evidence type="ECO:0000256" key="1">
    <source>
        <dbReference type="ARBA" id="ARBA00006484"/>
    </source>
</evidence>
<keyword evidence="3" id="KW-1185">Reference proteome</keyword>
<accession>A0A1H8I386</accession>
<dbReference type="STRING" id="1121117.SAMN02745977_01681"/>
<dbReference type="PRINTS" id="PR00081">
    <property type="entry name" value="GDHRDH"/>
</dbReference>
<dbReference type="PANTHER" id="PTHR42760">
    <property type="entry name" value="SHORT-CHAIN DEHYDROGENASES/REDUCTASES FAMILY MEMBER"/>
    <property type="match status" value="1"/>
</dbReference>
<dbReference type="AlphaFoldDB" id="A0A1H8I386"/>
<protein>
    <submittedName>
        <fullName evidence="2">Short-chain dehydrogenase</fullName>
    </submittedName>
</protein>
<comment type="similarity">
    <text evidence="1">Belongs to the short-chain dehydrogenases/reductases (SDR) family.</text>
</comment>